<evidence type="ECO:0000256" key="7">
    <source>
        <dbReference type="ARBA" id="ARBA00022989"/>
    </source>
</evidence>
<dbReference type="PANTHER" id="PTHR32502:SF8">
    <property type="entry name" value="N-ACETYLGALACTOSAMINE PERMEASE IIC COMPONENT 1"/>
    <property type="match status" value="1"/>
</dbReference>
<feature type="transmembrane region" description="Helical" evidence="9">
    <location>
        <begin position="30"/>
        <end position="53"/>
    </location>
</feature>
<dbReference type="InterPro" id="IPR004700">
    <property type="entry name" value="PTS_IIC_man"/>
</dbReference>
<feature type="transmembrane region" description="Helical" evidence="9">
    <location>
        <begin position="91"/>
        <end position="115"/>
    </location>
</feature>
<dbReference type="Proteomes" id="UP001356080">
    <property type="component" value="Unassembled WGS sequence"/>
</dbReference>
<dbReference type="PROSITE" id="PS51106">
    <property type="entry name" value="PTS_EIIC_TYPE_4"/>
    <property type="match status" value="1"/>
</dbReference>
<dbReference type="Proteomes" id="UP000234237">
    <property type="component" value="Chromosome"/>
</dbReference>
<dbReference type="EMBL" id="JAZHPM010000031">
    <property type="protein sequence ID" value="MEF2293418.1"/>
    <property type="molecule type" value="Genomic_DNA"/>
</dbReference>
<keyword evidence="5" id="KW-0598">Phosphotransferase system</keyword>
<evidence type="ECO:0000256" key="8">
    <source>
        <dbReference type="ARBA" id="ARBA00023136"/>
    </source>
</evidence>
<dbReference type="STRING" id="302167.GCA_900166595_03712"/>
<dbReference type="GO" id="GO:0005886">
    <property type="term" value="C:plasma membrane"/>
    <property type="evidence" value="ECO:0007669"/>
    <property type="project" value="UniProtKB-SubCell"/>
</dbReference>
<evidence type="ECO:0000256" key="2">
    <source>
        <dbReference type="ARBA" id="ARBA00022448"/>
    </source>
</evidence>
<evidence type="ECO:0000313" key="13">
    <source>
        <dbReference type="Proteomes" id="UP001356080"/>
    </source>
</evidence>
<sequence length="255" mass="27088">MLMEAILIAIWAGIIGIDLYVGLTHMHRPVVTGLVVGLILGDVTTGLIVGGTLELIWMGMVPLAGAQPPNVVIGGVIGTAFGVIAGQDPQVAVGVAIPFAVAVQGLITLFFTLFAPVMHKADQFALDANTKGIEKINYLGIAILFSFNALIAFLPIYFGAEQAAAFVETVPQWIIDGLSIAGGIMPAIGFAMLLRIMMKVEYIMFFIVGFILAAYLELPILAIALIGLAIALYDFYQNKNKQGPAPKEEEITDGI</sequence>
<name>A0A2K9IYR7_9BACI</name>
<keyword evidence="3" id="KW-1003">Cell membrane</keyword>
<dbReference type="NCBIfam" id="NF040757">
    <property type="entry name" value="AgaW"/>
    <property type="match status" value="1"/>
</dbReference>
<evidence type="ECO:0000256" key="9">
    <source>
        <dbReference type="SAM" id="Phobius"/>
    </source>
</evidence>
<dbReference type="GO" id="GO:0009401">
    <property type="term" value="P:phosphoenolpyruvate-dependent sugar phosphotransferase system"/>
    <property type="evidence" value="ECO:0007669"/>
    <property type="project" value="UniProtKB-KW"/>
</dbReference>
<feature type="transmembrane region" description="Helical" evidence="9">
    <location>
        <begin position="6"/>
        <end position="23"/>
    </location>
</feature>
<evidence type="ECO:0000313" key="11">
    <source>
        <dbReference type="EMBL" id="MEF2293418.1"/>
    </source>
</evidence>
<protein>
    <submittedName>
        <fullName evidence="10">N-acetylgalactosamine permease IIC component 1</fullName>
    </submittedName>
    <submittedName>
        <fullName evidence="11">PTS N-acetylgalactosamine transporter subunit IIC</fullName>
    </submittedName>
</protein>
<keyword evidence="2" id="KW-0813">Transport</keyword>
<dbReference type="KEGG" id="vpn:A21D_00841"/>
<evidence type="ECO:0000313" key="10">
    <source>
        <dbReference type="EMBL" id="AUJ23953.1"/>
    </source>
</evidence>
<dbReference type="Pfam" id="PF03609">
    <property type="entry name" value="EII-Sor"/>
    <property type="match status" value="1"/>
</dbReference>
<dbReference type="InterPro" id="IPR047835">
    <property type="entry name" value="PTS_IIC_GalNAc_AgaW-like"/>
</dbReference>
<evidence type="ECO:0000256" key="3">
    <source>
        <dbReference type="ARBA" id="ARBA00022475"/>
    </source>
</evidence>
<keyword evidence="7 9" id="KW-1133">Transmembrane helix</keyword>
<reference evidence="10" key="1">
    <citation type="submission" date="2016-11" db="EMBL/GenBank/DDBJ databases">
        <title>Complete genome sequence of Virgibacillus dokdonensis 21D, a halophilic bacterium isolated from the deep hypersaline anoxic basin Discovery in the Mediterranean Sea.</title>
        <authorList>
            <person name="Zeaiter Z."/>
            <person name="Booth J.M."/>
            <person name="Prosdocimi E.M."/>
            <person name="Mapelli F."/>
            <person name="Fusi M."/>
            <person name="Daffonchio D."/>
            <person name="Borin S."/>
            <person name="Crotti E."/>
        </authorList>
    </citation>
    <scope>NUCLEOTIDE SEQUENCE</scope>
    <source>
        <strain evidence="10">21D</strain>
    </source>
</reference>
<organism evidence="10 12">
    <name type="scientific">Virgibacillus dokdonensis</name>
    <dbReference type="NCBI Taxonomy" id="302167"/>
    <lineage>
        <taxon>Bacteria</taxon>
        <taxon>Bacillati</taxon>
        <taxon>Bacillota</taxon>
        <taxon>Bacilli</taxon>
        <taxon>Bacillales</taxon>
        <taxon>Bacillaceae</taxon>
        <taxon>Virgibacillus</taxon>
    </lineage>
</organism>
<proteinExistence type="predicted"/>
<dbReference type="InterPro" id="IPR050303">
    <property type="entry name" value="GatZ_KbaZ_carbometab"/>
</dbReference>
<evidence type="ECO:0000256" key="4">
    <source>
        <dbReference type="ARBA" id="ARBA00022597"/>
    </source>
</evidence>
<dbReference type="AlphaFoldDB" id="A0A2K9IYR7"/>
<feature type="transmembrane region" description="Helical" evidence="9">
    <location>
        <begin position="136"/>
        <end position="158"/>
    </location>
</feature>
<evidence type="ECO:0000313" key="12">
    <source>
        <dbReference type="Proteomes" id="UP000234237"/>
    </source>
</evidence>
<evidence type="ECO:0000256" key="6">
    <source>
        <dbReference type="ARBA" id="ARBA00022692"/>
    </source>
</evidence>
<accession>A0A2K9IYR7</accession>
<keyword evidence="8 9" id="KW-0472">Membrane</keyword>
<evidence type="ECO:0000256" key="5">
    <source>
        <dbReference type="ARBA" id="ARBA00022683"/>
    </source>
</evidence>
<feature type="transmembrane region" description="Helical" evidence="9">
    <location>
        <begin position="205"/>
        <end position="233"/>
    </location>
</feature>
<dbReference type="PANTHER" id="PTHR32502">
    <property type="entry name" value="N-ACETYLGALACTOSAMINE PERMEASE II COMPONENT-RELATED"/>
    <property type="match status" value="1"/>
</dbReference>
<reference evidence="11 13" key="3">
    <citation type="submission" date="2024-01" db="EMBL/GenBank/DDBJ databases">
        <title>Survival strategy associated with biotechnological potential of Virgibacillus dokdonensis T4.6 isolated from salt-fermented shrimp paste.</title>
        <authorList>
            <person name="Doan T.V."/>
            <person name="Quach N.T."/>
            <person name="Phi Q.-T."/>
        </authorList>
    </citation>
    <scope>NUCLEOTIDE SEQUENCE [LARGE SCALE GENOMIC DNA]</scope>
    <source>
        <strain evidence="11 13">T4.6</strain>
    </source>
</reference>
<keyword evidence="4" id="KW-0762">Sugar transport</keyword>
<keyword evidence="13" id="KW-1185">Reference proteome</keyword>
<comment type="subcellular location">
    <subcellularLocation>
        <location evidence="1">Cell membrane</location>
        <topology evidence="1">Multi-pass membrane protein</topology>
    </subcellularLocation>
</comment>
<feature type="transmembrane region" description="Helical" evidence="9">
    <location>
        <begin position="170"/>
        <end position="193"/>
    </location>
</feature>
<reference evidence="12" key="2">
    <citation type="submission" date="2016-11" db="EMBL/GenBank/DDBJ databases">
        <title>Complete genome sequence of Virgibacillus pantothenticus 21D, a halophilic bacterium isolated from the deep hypersaline anoxic basin Discovery in the Mediterranean Sea.</title>
        <authorList>
            <person name="Zeaiter Z."/>
            <person name="Booth J.M."/>
            <person name="Prosdocimi E.M."/>
            <person name="Mapelli F."/>
            <person name="Fusi M."/>
            <person name="Daffonchio D."/>
            <person name="Borin S."/>
            <person name="Crotti E."/>
        </authorList>
    </citation>
    <scope>NUCLEOTIDE SEQUENCE [LARGE SCALE GENOMIC DNA]</scope>
    <source>
        <strain evidence="12">21D</strain>
    </source>
</reference>
<dbReference type="RefSeq" id="WP_077706325.1">
    <property type="nucleotide sequence ID" value="NZ_CP018622.1"/>
</dbReference>
<gene>
    <name evidence="10" type="primary">agaC</name>
    <name evidence="11" type="synonym">agaW</name>
    <name evidence="10" type="ORF">A21D_00841</name>
    <name evidence="11" type="ORF">V2W34_15570</name>
</gene>
<dbReference type="EMBL" id="CP018622">
    <property type="protein sequence ID" value="AUJ23953.1"/>
    <property type="molecule type" value="Genomic_DNA"/>
</dbReference>
<evidence type="ECO:0000256" key="1">
    <source>
        <dbReference type="ARBA" id="ARBA00004651"/>
    </source>
</evidence>
<keyword evidence="6 9" id="KW-0812">Transmembrane</keyword>